<feature type="region of interest" description="Disordered" evidence="8">
    <location>
        <begin position="1"/>
        <end position="23"/>
    </location>
</feature>
<feature type="region of interest" description="Disordered" evidence="8">
    <location>
        <begin position="705"/>
        <end position="732"/>
    </location>
</feature>
<feature type="domain" description="tRNA intron endonuclease catalytic" evidence="9">
    <location>
        <begin position="47"/>
        <end position="149"/>
    </location>
</feature>
<keyword evidence="5" id="KW-0698">rRNA processing</keyword>
<dbReference type="InterPro" id="IPR007144">
    <property type="entry name" value="SSU_processome_Utp11"/>
</dbReference>
<sequence length="732" mass="79235">MDAATPSSPSASFSPPASSSEASSSLRALPSHLFSPARLRETLQGRLEKADWLVRCGLKFGVDFLLYSRASDYAHAQFGVLLLPLEQPHVSADCSASSSSAFSSASSLSSSSSAVDLSSFEFPSPTWREIVAATRLCASVSKRLLLALPTLSGGAFRQAGVCAPGQTLSAILPTSEEACALERGKNAESLHPHRGVLLTHERETPPSSWVPPSCTDPSCLSLSSSPPGFEASAPSLASSSAAASGSGEGAERRAEPSPPNCAFSSCVEDRESAGENAETQRRKRGAVLGTQAGQGAAETPGEAHSRRRERGEEEGVGSEEGAKRVRSAEGQGQEVGGGVLEQREIGVRTEAGTELAADELPVKFILIEVTRCVRLGFLTMSNSKNLIQRRAYRERTQDARRSHKYPFLEKKQDWKVRSRRYKTQQRLIAHLAEKARTRNEEEFSFRMLKAKQVGGGVDKLKGKSAGQTFLLTPEQAAFSKASAQLVSRKGQEKVQERRKGRRRREEEALRYDQKLVDLKRQTLRKRIEKTLTHAAVLAGQADPHKGQSVSLEDADDSDDVEDEEGDDQSGEGEGGSGEGEDESEEGDENEGGDNAESEEETDKVESDEDGETPCRWLRRQRGGAKRDEESDSGSSEGFDGFSDEGSDSVGSDEETGSAPTPGRKTRKGNASLQPRNWLEGLAQDTQHARRLTKLAAKLQLKSDLAGKGRRKLVREGHAGEPPVYKWATERKK</sequence>
<gene>
    <name evidence="10" type="ORF">BN1204_035500</name>
</gene>
<dbReference type="GO" id="GO:0006388">
    <property type="term" value="P:tRNA splicing, via endonucleolytic cleavage and ligation"/>
    <property type="evidence" value="ECO:0007669"/>
    <property type="project" value="InterPro"/>
</dbReference>
<comment type="catalytic activity">
    <reaction evidence="7">
        <text>pretRNA = a 3'-half-tRNA molecule with a 5'-OH end + a 5'-half-tRNA molecule with a 2',3'-cyclic phosphate end + an intron with a 2',3'-cyclic phosphate and a 5'-hydroxyl terminus.</text>
        <dbReference type="EC" id="4.6.1.16"/>
    </reaction>
</comment>
<dbReference type="PANTHER" id="PTHR12838">
    <property type="entry name" value="U3 SMALL NUCLEOLAR RNA-ASSOCIATED PROTEIN 11"/>
    <property type="match status" value="1"/>
</dbReference>
<name>A0A0F7UFG3_NEOCL</name>
<dbReference type="GO" id="GO:0003676">
    <property type="term" value="F:nucleic acid binding"/>
    <property type="evidence" value="ECO:0007669"/>
    <property type="project" value="InterPro"/>
</dbReference>
<dbReference type="PANTHER" id="PTHR12838:SF0">
    <property type="entry name" value="U3 SMALL NUCLEOLAR RNA-ASSOCIATED PROTEIN 11-RELATED"/>
    <property type="match status" value="1"/>
</dbReference>
<keyword evidence="6" id="KW-0539">Nucleus</keyword>
<evidence type="ECO:0000256" key="6">
    <source>
        <dbReference type="ARBA" id="ARBA00023242"/>
    </source>
</evidence>
<evidence type="ECO:0000256" key="7">
    <source>
        <dbReference type="ARBA" id="ARBA00034031"/>
    </source>
</evidence>
<comment type="similarity">
    <text evidence="3">Belongs to the UTP11 family.</text>
</comment>
<evidence type="ECO:0000256" key="5">
    <source>
        <dbReference type="ARBA" id="ARBA00022552"/>
    </source>
</evidence>
<evidence type="ECO:0000256" key="3">
    <source>
        <dbReference type="ARBA" id="ARBA00008105"/>
    </source>
</evidence>
<feature type="compositionally biased region" description="Acidic residues" evidence="8">
    <location>
        <begin position="552"/>
        <end position="570"/>
    </location>
</feature>
<dbReference type="AlphaFoldDB" id="A0A0F7UFG3"/>
<organism evidence="10">
    <name type="scientific">Neospora caninum (strain Liverpool)</name>
    <dbReference type="NCBI Taxonomy" id="572307"/>
    <lineage>
        <taxon>Eukaryota</taxon>
        <taxon>Sar</taxon>
        <taxon>Alveolata</taxon>
        <taxon>Apicomplexa</taxon>
        <taxon>Conoidasida</taxon>
        <taxon>Coccidia</taxon>
        <taxon>Eucoccidiorida</taxon>
        <taxon>Eimeriorina</taxon>
        <taxon>Sarcocystidae</taxon>
        <taxon>Neospora</taxon>
    </lineage>
</organism>
<feature type="compositionally biased region" description="Acidic residues" evidence="8">
    <location>
        <begin position="641"/>
        <end position="655"/>
    </location>
</feature>
<comment type="subcellular location">
    <subcellularLocation>
        <location evidence="1">Nucleus</location>
        <location evidence="1">Nucleolus</location>
    </subcellularLocation>
</comment>
<dbReference type="InterPro" id="IPR006677">
    <property type="entry name" value="tRNA_intron_Endonuc_cat-like"/>
</dbReference>
<dbReference type="InterPro" id="IPR036167">
    <property type="entry name" value="tRNA_intron_Endo_cat-like_sf"/>
</dbReference>
<protein>
    <recommendedName>
        <fullName evidence="4">tRNA-intron lyase</fullName>
        <ecNumber evidence="4">4.6.1.16</ecNumber>
    </recommendedName>
</protein>
<evidence type="ECO:0000256" key="4">
    <source>
        <dbReference type="ARBA" id="ARBA00012573"/>
    </source>
</evidence>
<feature type="region of interest" description="Disordered" evidence="8">
    <location>
        <begin position="538"/>
        <end position="676"/>
    </location>
</feature>
<evidence type="ECO:0000259" key="9">
    <source>
        <dbReference type="Pfam" id="PF01974"/>
    </source>
</evidence>
<dbReference type="GO" id="GO:0000213">
    <property type="term" value="F:tRNA-intron lyase activity"/>
    <property type="evidence" value="ECO:0007669"/>
    <property type="project" value="UniProtKB-EC"/>
</dbReference>
<dbReference type="Pfam" id="PF03998">
    <property type="entry name" value="Utp11"/>
    <property type="match status" value="1"/>
</dbReference>
<evidence type="ECO:0000256" key="8">
    <source>
        <dbReference type="SAM" id="MobiDB-lite"/>
    </source>
</evidence>
<proteinExistence type="inferred from homology"/>
<dbReference type="Gene3D" id="3.40.1350.10">
    <property type="match status" value="1"/>
</dbReference>
<dbReference type="EC" id="4.6.1.16" evidence="4"/>
<dbReference type="Pfam" id="PF01974">
    <property type="entry name" value="tRNA_int_endo"/>
    <property type="match status" value="1"/>
</dbReference>
<evidence type="ECO:0000313" key="10">
    <source>
        <dbReference type="EMBL" id="CEL67761.1"/>
    </source>
</evidence>
<feature type="region of interest" description="Disordered" evidence="8">
    <location>
        <begin position="482"/>
        <end position="507"/>
    </location>
</feature>
<feature type="region of interest" description="Disordered" evidence="8">
    <location>
        <begin position="201"/>
        <end position="335"/>
    </location>
</feature>
<accession>A0A0F7UFG3</accession>
<evidence type="ECO:0000256" key="1">
    <source>
        <dbReference type="ARBA" id="ARBA00004604"/>
    </source>
</evidence>
<dbReference type="SUPFAM" id="SSF53032">
    <property type="entry name" value="tRNA-intron endonuclease catalytic domain-like"/>
    <property type="match status" value="1"/>
</dbReference>
<feature type="compositionally biased region" description="Low complexity" evidence="8">
    <location>
        <begin position="211"/>
        <end position="245"/>
    </location>
</feature>
<feature type="compositionally biased region" description="Basic and acidic residues" evidence="8">
    <location>
        <begin position="301"/>
        <end position="313"/>
    </location>
</feature>
<dbReference type="CDD" id="cd22363">
    <property type="entry name" value="tRNA-intron_lyase_C"/>
    <property type="match status" value="1"/>
</dbReference>
<dbReference type="GO" id="GO:0006364">
    <property type="term" value="P:rRNA processing"/>
    <property type="evidence" value="ECO:0007669"/>
    <property type="project" value="UniProtKB-KW"/>
</dbReference>
<feature type="compositionally biased region" description="Basic and acidic residues" evidence="8">
    <location>
        <begin position="489"/>
        <end position="507"/>
    </location>
</feature>
<dbReference type="EMBL" id="LN714483">
    <property type="protein sequence ID" value="CEL67761.1"/>
    <property type="molecule type" value="Genomic_DNA"/>
</dbReference>
<dbReference type="InterPro" id="IPR011856">
    <property type="entry name" value="tRNA_endonuc-like_dom_sf"/>
</dbReference>
<reference evidence="10" key="1">
    <citation type="journal article" date="2015" name="PLoS ONE">
        <title>Comprehensive Evaluation of Toxoplasma gondii VEG and Neospora caninum LIV Genomes with Tachyzoite Stage Transcriptome and Proteome Defines Novel Transcript Features.</title>
        <authorList>
            <person name="Ramaprasad A."/>
            <person name="Mourier T."/>
            <person name="Naeem R."/>
            <person name="Malas T.B."/>
            <person name="Moussa E."/>
            <person name="Panigrahi A."/>
            <person name="Vermont S.J."/>
            <person name="Otto T.D."/>
            <person name="Wastling J."/>
            <person name="Pain A."/>
        </authorList>
    </citation>
    <scope>NUCLEOTIDE SEQUENCE</scope>
    <source>
        <strain evidence="10">Liverpool</strain>
    </source>
</reference>
<dbReference type="GO" id="GO:0032040">
    <property type="term" value="C:small-subunit processome"/>
    <property type="evidence" value="ECO:0007669"/>
    <property type="project" value="InterPro"/>
</dbReference>
<feature type="compositionally biased region" description="Acidic residues" evidence="8">
    <location>
        <begin position="578"/>
        <end position="611"/>
    </location>
</feature>
<comment type="similarity">
    <text evidence="2">Belongs to the tRNA-intron endonuclease family.</text>
</comment>
<evidence type="ECO:0000256" key="2">
    <source>
        <dbReference type="ARBA" id="ARBA00008078"/>
    </source>
</evidence>